<organism evidence="1 2">
    <name type="scientific">Naganishia onofrii</name>
    <dbReference type="NCBI Taxonomy" id="1851511"/>
    <lineage>
        <taxon>Eukaryota</taxon>
        <taxon>Fungi</taxon>
        <taxon>Dikarya</taxon>
        <taxon>Basidiomycota</taxon>
        <taxon>Agaricomycotina</taxon>
        <taxon>Tremellomycetes</taxon>
        <taxon>Filobasidiales</taxon>
        <taxon>Filobasidiaceae</taxon>
        <taxon>Naganishia</taxon>
    </lineage>
</organism>
<keyword evidence="2" id="KW-1185">Reference proteome</keyword>
<proteinExistence type="predicted"/>
<reference evidence="1" key="1">
    <citation type="submission" date="2023-04" db="EMBL/GenBank/DDBJ databases">
        <title>Draft Genome sequencing of Naganishia species isolated from polar environments using Oxford Nanopore Technology.</title>
        <authorList>
            <person name="Leo P."/>
            <person name="Venkateswaran K."/>
        </authorList>
    </citation>
    <scope>NUCLEOTIDE SEQUENCE</scope>
    <source>
        <strain evidence="1">DBVPG 5303</strain>
    </source>
</reference>
<accession>A0ACC2XAP1</accession>
<evidence type="ECO:0000313" key="1">
    <source>
        <dbReference type="EMBL" id="KAJ9120481.1"/>
    </source>
</evidence>
<dbReference type="Proteomes" id="UP001234202">
    <property type="component" value="Unassembled WGS sequence"/>
</dbReference>
<protein>
    <submittedName>
        <fullName evidence="1">Uncharacterized protein</fullName>
    </submittedName>
</protein>
<gene>
    <name evidence="1" type="ORF">QFC24_005154</name>
</gene>
<evidence type="ECO:0000313" key="2">
    <source>
        <dbReference type="Proteomes" id="UP001234202"/>
    </source>
</evidence>
<dbReference type="EMBL" id="JASBWV010000020">
    <property type="protein sequence ID" value="KAJ9120481.1"/>
    <property type="molecule type" value="Genomic_DNA"/>
</dbReference>
<name>A0ACC2XAP1_9TREE</name>
<sequence length="506" mass="55159">MDRQSNANHFSVTQTGPVNLNNQMPLIYGDALNRMSQNGAPNSAPGFPPVAKGFINGQTHGNSLVTPLNSTGLALTLEQSQNDQHIQHQSHLHMHQSNPDTSASISHPAQSKNLGWNHPTAGGSSAQVNLEDVSNSGSRGEDIADVHTFLSMQPLMQLLAGGGYHSSHADNPASSMSYHAHRSELSRVPAEDHSHGISDPFTSNERLPSSISAHDFESSFVSSDPLSAEKSLWTGLNDNQHRLRTQILEYYTHTLSKLVSCDHVDQEERLDAAETAPGARRAAGFDVFRSLASSSTTLLKPDTGDNDRTPLPESRIRHHSSATPGVSSASDPAHILHMALLAWAGRHSLNKGEARHEAASEEWGKRAESFLAKLMENEKLRQIDEHPSVPLEEQLEGNGTRREGSGTEIRNQESGGHGEPALQSSYYGGRVPRLTTLAACLMVVQWKVRPTSAVHKIDLINFSNFQNCRGDISGFQSIMAQVKALSTKVFFTDQQRPVPGTMEFHL</sequence>
<comment type="caution">
    <text evidence="1">The sequence shown here is derived from an EMBL/GenBank/DDBJ whole genome shotgun (WGS) entry which is preliminary data.</text>
</comment>